<name>A0ABW7PS39_9GAMM</name>
<protein>
    <submittedName>
        <fullName evidence="9">Cellulose synthase complex outer membrane protein BcsC</fullName>
    </submittedName>
</protein>
<sequence length="1166" mass="126645">MSKRNVLQLGVLLSAALAPVVSMPACAEPEQAAQVSPVDWLLTQIRAGESTNKYDLVQQSLYRLEKIDPDNPQVLAARMRLALHQGDQIKAQQLLDALKKIAPDSIAARESEMGLLLVSMDGRQKLQQARLLATAGHVAEAKTAYDSLFNGVFPDVNTALEYWRLVARLPGQERAAYQQLQALENRYPGNIGVELQIARMAFENNQSQEAVTQLRQLAHTDAGRDAASELWLQNIQGQSVTAQSVAALQQYLTVFTSGDAQQKGQDELARQQKLLADPAFQQRSRGLALVDSGGGANAVPTLEAALKSNPDDAELMGAMGQAQARANNRAAAIVWLERALQAGQASTQVGKWQSLLQSNRYWLAIDQGDKALAKGDLVAAESQYRQAQALDNSDSYALVGLGDVAMARKNSAAAEQFWLRALRLDAGNSTAVRRLAGLYQQQSPARAIAFINGLLTTQKRALGDTVRGLRSDAARAEADALAQQKKWPQAAEKYRQAATDAPQDIWLQYRLAGALRQSGQPAQADSVMATMASQHPQDPAAAYAWALYLSGSDRDDAALATLNRIPAAQWDSNMHELADRLTQEKVYARARTLRDAGDETAALALLRQQPASTRRDLTLADWALERGDGQTALSGYQQVLAQDAQNSDAALGRIEALVALNRLDEAKRGLEQLSPALAAGSINTGRRIAAAWQRVGATAHARQLFETLKTRAADLPPSQGKALVYRDAARLETAQQQPDRALLDYRQAMVASGIAATPPADAAAFTRLTRNQADDDWLKRGIRSDVADLWRQQDTTLMLEQDYSRDKGTGGISDFTAHTTMLQADTPVAGGRGFLRLDHVQVSAGTFATTNGSHDEVFGSCNDANSGGCSRDLTQRDEGTAIGAGWHNDRWSADIGTTPLGFEVTNWVGGVSWDTDISDLGVTFTASRRPISSSLLAYAGARDPAANGGKSWGGVIATGGAISLSYDQGGAHGVWADLSAHQITGENVADNARERLMAGYYYKLINEDNRRATVGLNSMLWHYQKDLSDYSFGQGGYYSPQQYLSFSLPVTWRQRTENWSFDLGGSVSWSHTKTDGQQRYPVNPGFTLASNPVSESSTSSGIGYTLQAAIERRLTRHWSMGLAVDIQQAKDYTPSHGLLYLRYSMAGWEGDLDMPPQPLIPYADFK</sequence>
<keyword evidence="4" id="KW-0677">Repeat</keyword>
<gene>
    <name evidence="9" type="primary">bcsC</name>
    <name evidence="9" type="ORF">ABU178_00730</name>
</gene>
<reference evidence="9 10" key="1">
    <citation type="submission" date="2024-08" db="EMBL/GenBank/DDBJ databases">
        <title>Pantoea ronii - a newly identified human opportunistic pathogen.</title>
        <authorList>
            <person name="Keidar-Friedman D."/>
            <person name="Sorek N."/>
            <person name="Leshin-Carmel D."/>
            <person name="Tsur A."/>
            <person name="Amsalem M."/>
            <person name="Tolkach D."/>
            <person name="Brosh-Nissimov T."/>
        </authorList>
    </citation>
    <scope>NUCLEOTIDE SEQUENCE [LARGE SCALE GENOMIC DNA]</scope>
    <source>
        <strain evidence="9 10">AA23256</strain>
    </source>
</reference>
<dbReference type="InterPro" id="IPR008410">
    <property type="entry name" value="BCSC_C"/>
</dbReference>
<dbReference type="Pfam" id="PF14559">
    <property type="entry name" value="TPR_19"/>
    <property type="match status" value="2"/>
</dbReference>
<feature type="signal peptide" evidence="7">
    <location>
        <begin position="1"/>
        <end position="27"/>
    </location>
</feature>
<dbReference type="SMART" id="SM00028">
    <property type="entry name" value="TPR"/>
    <property type="match status" value="6"/>
</dbReference>
<dbReference type="Proteomes" id="UP001611251">
    <property type="component" value="Unassembled WGS sequence"/>
</dbReference>
<evidence type="ECO:0000256" key="6">
    <source>
        <dbReference type="ARBA" id="ARBA00022916"/>
    </source>
</evidence>
<evidence type="ECO:0000259" key="8">
    <source>
        <dbReference type="Pfam" id="PF05420"/>
    </source>
</evidence>
<dbReference type="PANTHER" id="PTHR12558">
    <property type="entry name" value="CELL DIVISION CYCLE 16,23,27"/>
    <property type="match status" value="1"/>
</dbReference>
<organism evidence="9 10">
    <name type="scientific">Pantoea osteomyelitidis</name>
    <dbReference type="NCBI Taxonomy" id="3230026"/>
    <lineage>
        <taxon>Bacteria</taxon>
        <taxon>Pseudomonadati</taxon>
        <taxon>Pseudomonadota</taxon>
        <taxon>Gammaproteobacteria</taxon>
        <taxon>Enterobacterales</taxon>
        <taxon>Erwiniaceae</taxon>
        <taxon>Pantoea</taxon>
    </lineage>
</organism>
<feature type="chain" id="PRO_5047542862" evidence="7">
    <location>
        <begin position="28"/>
        <end position="1166"/>
    </location>
</feature>
<evidence type="ECO:0000256" key="5">
    <source>
        <dbReference type="ARBA" id="ARBA00022803"/>
    </source>
</evidence>
<comment type="function">
    <text evidence="1">Required for maximal bacterial cellulose synthesis.</text>
</comment>
<dbReference type="InterPro" id="IPR011990">
    <property type="entry name" value="TPR-like_helical_dom_sf"/>
</dbReference>
<dbReference type="Pfam" id="PF05420">
    <property type="entry name" value="BCSC_C"/>
    <property type="match status" value="1"/>
</dbReference>
<evidence type="ECO:0000256" key="1">
    <source>
        <dbReference type="ARBA" id="ARBA00003476"/>
    </source>
</evidence>
<dbReference type="InterPro" id="IPR019734">
    <property type="entry name" value="TPR_rpt"/>
</dbReference>
<evidence type="ECO:0000313" key="10">
    <source>
        <dbReference type="Proteomes" id="UP001611251"/>
    </source>
</evidence>
<keyword evidence="6" id="KW-0135">Cellulose biosynthesis</keyword>
<dbReference type="RefSeq" id="WP_397211000.1">
    <property type="nucleotide sequence ID" value="NZ_JBGFSN010000001.1"/>
</dbReference>
<feature type="domain" description="Cellulose synthase operon C C-terminal" evidence="8">
    <location>
        <begin position="813"/>
        <end position="1145"/>
    </location>
</feature>
<evidence type="ECO:0000256" key="3">
    <source>
        <dbReference type="ARBA" id="ARBA00022729"/>
    </source>
</evidence>
<proteinExistence type="predicted"/>
<evidence type="ECO:0000313" key="9">
    <source>
        <dbReference type="EMBL" id="MFH8132715.1"/>
    </source>
</evidence>
<evidence type="ECO:0000256" key="7">
    <source>
        <dbReference type="SAM" id="SignalP"/>
    </source>
</evidence>
<keyword evidence="5" id="KW-0802">TPR repeat</keyword>
<dbReference type="Gene3D" id="1.25.40.10">
    <property type="entry name" value="Tetratricopeptide repeat domain"/>
    <property type="match status" value="5"/>
</dbReference>
<evidence type="ECO:0000256" key="2">
    <source>
        <dbReference type="ARBA" id="ARBA00005186"/>
    </source>
</evidence>
<keyword evidence="3 7" id="KW-0732">Signal</keyword>
<keyword evidence="10" id="KW-1185">Reference proteome</keyword>
<dbReference type="EMBL" id="JBGFSN010000001">
    <property type="protein sequence ID" value="MFH8132715.1"/>
    <property type="molecule type" value="Genomic_DNA"/>
</dbReference>
<accession>A0ABW7PS39</accession>
<dbReference type="Pfam" id="PF13432">
    <property type="entry name" value="TPR_16"/>
    <property type="match status" value="2"/>
</dbReference>
<evidence type="ECO:0000256" key="4">
    <source>
        <dbReference type="ARBA" id="ARBA00022737"/>
    </source>
</evidence>
<comment type="caution">
    <text evidence="9">The sequence shown here is derived from an EMBL/GenBank/DDBJ whole genome shotgun (WGS) entry which is preliminary data.</text>
</comment>
<dbReference type="PANTHER" id="PTHR12558:SF13">
    <property type="entry name" value="CELL DIVISION CYCLE PROTEIN 27 HOMOLOG"/>
    <property type="match status" value="1"/>
</dbReference>
<comment type="pathway">
    <text evidence="2">Glycan metabolism; bacterial cellulose biosynthesis.</text>
</comment>
<dbReference type="SUPFAM" id="SSF48452">
    <property type="entry name" value="TPR-like"/>
    <property type="match status" value="4"/>
</dbReference>
<dbReference type="NCBIfam" id="NF008520">
    <property type="entry name" value="PRK11447.1"/>
    <property type="match status" value="1"/>
</dbReference>